<evidence type="ECO:0000256" key="3">
    <source>
        <dbReference type="ARBA" id="ARBA00010617"/>
    </source>
</evidence>
<dbReference type="InterPro" id="IPR050121">
    <property type="entry name" value="Cytochrome_P450_monoxygenase"/>
</dbReference>
<evidence type="ECO:0000256" key="4">
    <source>
        <dbReference type="ARBA" id="ARBA00022617"/>
    </source>
</evidence>
<keyword evidence="8 13" id="KW-0560">Oxidoreductase</keyword>
<dbReference type="Proteomes" id="UP000566819">
    <property type="component" value="Unassembled WGS sequence"/>
</dbReference>
<comment type="cofactor">
    <cofactor evidence="1 12">
        <name>heme</name>
        <dbReference type="ChEBI" id="CHEBI:30413"/>
    </cofactor>
</comment>
<keyword evidence="11 14" id="KW-0472">Membrane</keyword>
<dbReference type="InterPro" id="IPR036396">
    <property type="entry name" value="Cyt_P450_sf"/>
</dbReference>
<sequence length="535" mass="60411">MFQSQQLLPYLKYVIPFALAFIVLKFVIVSIYRVTWHPLAKYPGPWTAKFTDWYGAYHSARGQLHIKTWQGHQKWGSIVRQGPNKVVLNSVEGLQDVYHSKNVQKSKGYLSMVPSPGVYNIHTAVDKSLHKHKRKVIGQGLSDQCMRAFEPTMLDKIDIFVKKLATASTDNQSEGNWSIPVNMTQSCKHLGYDVMGEYGFGQSFEMQSKPDNHFLLDAVEATSHRSGVYGQYPGLAKYKLEKLLYPKSAWMRERYLSLMTDLVEWRLKEARDSKNDLFSFIIDAKDEETGRGFTHKELWSESRFLLVAGADTSSTALSAAFFYLSMNPVCYDKLASEVRNTFSSASEIRTGPKLASCHYLRACIDEALRMSPPAGGTLWREVCEGGVVVDDAYIPAGCDVGCSVYAVHHNEKYFPDSYKYKPERWIAEDTPKEIIELARLAFNPFSLGPRGCAGKTMAYMELCNTLGRAIWYMDFRRADGPLGLVGAGSSDDKNGRNRVDEFQLQDHLTSSHDGPYIQFSVRKGFEKGLESVSIN</sequence>
<dbReference type="GO" id="GO:0016705">
    <property type="term" value="F:oxidoreductase activity, acting on paired donors, with incorporation or reduction of molecular oxygen"/>
    <property type="evidence" value="ECO:0007669"/>
    <property type="project" value="InterPro"/>
</dbReference>
<dbReference type="GO" id="GO:0004497">
    <property type="term" value="F:monooxygenase activity"/>
    <property type="evidence" value="ECO:0007669"/>
    <property type="project" value="UniProtKB-KW"/>
</dbReference>
<evidence type="ECO:0000256" key="10">
    <source>
        <dbReference type="ARBA" id="ARBA00023033"/>
    </source>
</evidence>
<dbReference type="PRINTS" id="PR00463">
    <property type="entry name" value="EP450I"/>
</dbReference>
<evidence type="ECO:0000256" key="11">
    <source>
        <dbReference type="ARBA" id="ARBA00023136"/>
    </source>
</evidence>
<keyword evidence="9 12" id="KW-0408">Iron</keyword>
<gene>
    <name evidence="15" type="ORF">G7Y89_g1665</name>
</gene>
<keyword evidence="6 12" id="KW-0479">Metal-binding</keyword>
<dbReference type="GO" id="GO:0005506">
    <property type="term" value="F:iron ion binding"/>
    <property type="evidence" value="ECO:0007669"/>
    <property type="project" value="InterPro"/>
</dbReference>
<dbReference type="SUPFAM" id="SSF48264">
    <property type="entry name" value="Cytochrome P450"/>
    <property type="match status" value="1"/>
</dbReference>
<accession>A0A8H4RVX4</accession>
<keyword evidence="5 14" id="KW-0812">Transmembrane</keyword>
<evidence type="ECO:0000256" key="9">
    <source>
        <dbReference type="ARBA" id="ARBA00023004"/>
    </source>
</evidence>
<feature type="binding site" description="axial binding residue" evidence="12">
    <location>
        <position position="452"/>
    </location>
    <ligand>
        <name>heme</name>
        <dbReference type="ChEBI" id="CHEBI:30413"/>
    </ligand>
    <ligandPart>
        <name>Fe</name>
        <dbReference type="ChEBI" id="CHEBI:18248"/>
    </ligandPart>
</feature>
<dbReference type="EMBL" id="JAAMPI010000067">
    <property type="protein sequence ID" value="KAF4636423.1"/>
    <property type="molecule type" value="Genomic_DNA"/>
</dbReference>
<dbReference type="InterPro" id="IPR002401">
    <property type="entry name" value="Cyt_P450_E_grp-I"/>
</dbReference>
<keyword evidence="16" id="KW-1185">Reference proteome</keyword>
<name>A0A8H4RVX4_9HELO</name>
<evidence type="ECO:0000256" key="7">
    <source>
        <dbReference type="ARBA" id="ARBA00022989"/>
    </source>
</evidence>
<dbReference type="Pfam" id="PF00067">
    <property type="entry name" value="p450"/>
    <property type="match status" value="1"/>
</dbReference>
<dbReference type="PANTHER" id="PTHR24305:SF226">
    <property type="entry name" value="CYTOCHROME P450 MONOOXYGENASE"/>
    <property type="match status" value="1"/>
</dbReference>
<dbReference type="InterPro" id="IPR001128">
    <property type="entry name" value="Cyt_P450"/>
</dbReference>
<comment type="caution">
    <text evidence="15">The sequence shown here is derived from an EMBL/GenBank/DDBJ whole genome shotgun (WGS) entry which is preliminary data.</text>
</comment>
<evidence type="ECO:0000256" key="13">
    <source>
        <dbReference type="RuleBase" id="RU000461"/>
    </source>
</evidence>
<proteinExistence type="inferred from homology"/>
<comment type="subcellular location">
    <subcellularLocation>
        <location evidence="2">Membrane</location>
    </subcellularLocation>
</comment>
<feature type="transmembrane region" description="Helical" evidence="14">
    <location>
        <begin position="13"/>
        <end position="32"/>
    </location>
</feature>
<dbReference type="CDD" id="cd11061">
    <property type="entry name" value="CYP67-like"/>
    <property type="match status" value="1"/>
</dbReference>
<dbReference type="GO" id="GO:0016020">
    <property type="term" value="C:membrane"/>
    <property type="evidence" value="ECO:0007669"/>
    <property type="project" value="UniProtKB-SubCell"/>
</dbReference>
<reference evidence="15 16" key="1">
    <citation type="submission" date="2020-03" db="EMBL/GenBank/DDBJ databases">
        <title>Draft Genome Sequence of Cudoniella acicularis.</title>
        <authorList>
            <person name="Buettner E."/>
            <person name="Kellner H."/>
        </authorList>
    </citation>
    <scope>NUCLEOTIDE SEQUENCE [LARGE SCALE GENOMIC DNA]</scope>
    <source>
        <strain evidence="15 16">DSM 108380</strain>
    </source>
</reference>
<organism evidence="15 16">
    <name type="scientific">Cudoniella acicularis</name>
    <dbReference type="NCBI Taxonomy" id="354080"/>
    <lineage>
        <taxon>Eukaryota</taxon>
        <taxon>Fungi</taxon>
        <taxon>Dikarya</taxon>
        <taxon>Ascomycota</taxon>
        <taxon>Pezizomycotina</taxon>
        <taxon>Leotiomycetes</taxon>
        <taxon>Helotiales</taxon>
        <taxon>Tricladiaceae</taxon>
        <taxon>Cudoniella</taxon>
    </lineage>
</organism>
<keyword evidence="7 14" id="KW-1133">Transmembrane helix</keyword>
<dbReference type="PANTHER" id="PTHR24305">
    <property type="entry name" value="CYTOCHROME P450"/>
    <property type="match status" value="1"/>
</dbReference>
<evidence type="ECO:0000256" key="2">
    <source>
        <dbReference type="ARBA" id="ARBA00004370"/>
    </source>
</evidence>
<dbReference type="PRINTS" id="PR00385">
    <property type="entry name" value="P450"/>
</dbReference>
<dbReference type="Gene3D" id="1.10.630.10">
    <property type="entry name" value="Cytochrome P450"/>
    <property type="match status" value="1"/>
</dbReference>
<evidence type="ECO:0000256" key="6">
    <source>
        <dbReference type="ARBA" id="ARBA00022723"/>
    </source>
</evidence>
<protein>
    <recommendedName>
        <fullName evidence="17">Cytochrome P450</fullName>
    </recommendedName>
</protein>
<evidence type="ECO:0000313" key="15">
    <source>
        <dbReference type="EMBL" id="KAF4636423.1"/>
    </source>
</evidence>
<dbReference type="AlphaFoldDB" id="A0A8H4RVX4"/>
<dbReference type="PROSITE" id="PS00086">
    <property type="entry name" value="CYTOCHROME_P450"/>
    <property type="match status" value="1"/>
</dbReference>
<dbReference type="FunFam" id="1.10.630.10:FF:000063">
    <property type="entry name" value="Cytochrome P450 monooxygenase"/>
    <property type="match status" value="1"/>
</dbReference>
<evidence type="ECO:0000256" key="1">
    <source>
        <dbReference type="ARBA" id="ARBA00001971"/>
    </source>
</evidence>
<dbReference type="OrthoDB" id="1470350at2759"/>
<evidence type="ECO:0000256" key="8">
    <source>
        <dbReference type="ARBA" id="ARBA00023002"/>
    </source>
</evidence>
<comment type="similarity">
    <text evidence="3 13">Belongs to the cytochrome P450 family.</text>
</comment>
<dbReference type="InterPro" id="IPR017972">
    <property type="entry name" value="Cyt_P450_CS"/>
</dbReference>
<evidence type="ECO:0000256" key="5">
    <source>
        <dbReference type="ARBA" id="ARBA00022692"/>
    </source>
</evidence>
<dbReference type="GO" id="GO:1902181">
    <property type="term" value="P:verruculogen biosynthetic process"/>
    <property type="evidence" value="ECO:0007669"/>
    <property type="project" value="UniProtKB-ARBA"/>
</dbReference>
<keyword evidence="10 13" id="KW-0503">Monooxygenase</keyword>
<evidence type="ECO:0000256" key="14">
    <source>
        <dbReference type="SAM" id="Phobius"/>
    </source>
</evidence>
<dbReference type="GO" id="GO:0020037">
    <property type="term" value="F:heme binding"/>
    <property type="evidence" value="ECO:0007669"/>
    <property type="project" value="InterPro"/>
</dbReference>
<evidence type="ECO:0000313" key="16">
    <source>
        <dbReference type="Proteomes" id="UP000566819"/>
    </source>
</evidence>
<evidence type="ECO:0008006" key="17">
    <source>
        <dbReference type="Google" id="ProtNLM"/>
    </source>
</evidence>
<keyword evidence="4 12" id="KW-0349">Heme</keyword>
<evidence type="ECO:0000256" key="12">
    <source>
        <dbReference type="PIRSR" id="PIRSR602401-1"/>
    </source>
</evidence>